<gene>
    <name evidence="2" type="ORF">MRS75_03705</name>
</gene>
<dbReference type="RefSeq" id="WP_311785368.1">
    <property type="nucleotide sequence ID" value="NZ_JALDYY010000002.1"/>
</dbReference>
<proteinExistence type="predicted"/>
<dbReference type="EMBL" id="JALDYZ010000002">
    <property type="protein sequence ID" value="MDI7921186.1"/>
    <property type="molecule type" value="Genomic_DNA"/>
</dbReference>
<reference evidence="2" key="1">
    <citation type="submission" date="2022-03" db="EMBL/GenBank/DDBJ databases">
        <title>Fererhizobium litorale gen. nov., sp. nov., isolated from sandy sediments of the Sea of Japan seashore.</title>
        <authorList>
            <person name="Romanenko L."/>
            <person name="Kurilenko V."/>
            <person name="Otstavnykh N."/>
            <person name="Svetashev V."/>
            <person name="Tekutyeva L."/>
            <person name="Isaeva M."/>
            <person name="Mikhailov V."/>
        </authorList>
    </citation>
    <scope>NUCLEOTIDE SEQUENCE</scope>
    <source>
        <strain evidence="2">KMM 9576</strain>
    </source>
</reference>
<protein>
    <submittedName>
        <fullName evidence="2">DUF945 family protein</fullName>
    </submittedName>
</protein>
<keyword evidence="3" id="KW-1185">Reference proteome</keyword>
<dbReference type="AlphaFoldDB" id="A0AAE3QD55"/>
<keyword evidence="1" id="KW-0732">Signal</keyword>
<feature type="signal peptide" evidence="1">
    <location>
        <begin position="1"/>
        <end position="25"/>
    </location>
</feature>
<name>A0AAE3QD55_9HYPH</name>
<dbReference type="Proteomes" id="UP001161580">
    <property type="component" value="Unassembled WGS sequence"/>
</dbReference>
<evidence type="ECO:0000313" key="2">
    <source>
        <dbReference type="EMBL" id="MDI7921186.1"/>
    </source>
</evidence>
<sequence length="400" mass="41571">MTYYRRTRLMLAGAALVSLSGPAFAIDGTDLLNKINAAYAPQGHAITATSVKVDGSTVTLSGVGIARVGAPATDGTIGDVSLDGVEEDGQGGYGIASIKFPNINVTEDGVNLTAQDLSLTNVTIPADATQNSLSSLILYEKAQSGPVKFTKDGAEVFSLTGITSNLAKRDNASGLDFDFLASGLKGDVSRIDDPATREALQKLAITQVEGDVSVAGGWDLATGTVDLEEYALNLNDIGRLSLGFSFSGYTMELMRSLQESMKAIETAGANDDQAKQAAGLAVMGLAQQLNFNSASLSFEDASITSRLLDYAGKEQGVSGTQMAQTVKAMVPLMVAQLNIPELQNAISAAVTEFIDDPQSITISAEPESPVPFPMIMGAAMGAPNTLPKVLGVTVSANDQM</sequence>
<comment type="caution">
    <text evidence="2">The sequence shown here is derived from an EMBL/GenBank/DDBJ whole genome shotgun (WGS) entry which is preliminary data.</text>
</comment>
<accession>A0AAE3QD55</accession>
<feature type="chain" id="PRO_5041985209" evidence="1">
    <location>
        <begin position="26"/>
        <end position="400"/>
    </location>
</feature>
<organism evidence="2 3">
    <name type="scientific">Ferirhizobium litorale</name>
    <dbReference type="NCBI Taxonomy" id="2927786"/>
    <lineage>
        <taxon>Bacteria</taxon>
        <taxon>Pseudomonadati</taxon>
        <taxon>Pseudomonadota</taxon>
        <taxon>Alphaproteobacteria</taxon>
        <taxon>Hyphomicrobiales</taxon>
        <taxon>Rhizobiaceae</taxon>
        <taxon>Ferirhizobium</taxon>
    </lineage>
</organism>
<evidence type="ECO:0000313" key="3">
    <source>
        <dbReference type="Proteomes" id="UP001161580"/>
    </source>
</evidence>
<evidence type="ECO:0000256" key="1">
    <source>
        <dbReference type="SAM" id="SignalP"/>
    </source>
</evidence>